<dbReference type="PANTHER" id="PTHR24388">
    <property type="entry name" value="ZINC FINGER PROTEIN"/>
    <property type="match status" value="1"/>
</dbReference>
<comment type="similarity">
    <text evidence="2">Belongs to the krueppel C2H2-type zinc-finger protein family.</text>
</comment>
<feature type="domain" description="C2H2-type" evidence="13">
    <location>
        <begin position="519"/>
        <end position="546"/>
    </location>
</feature>
<keyword evidence="10" id="KW-0539">Nucleus</keyword>
<dbReference type="AlphaFoldDB" id="A0A8J4US30"/>
<evidence type="ECO:0000256" key="11">
    <source>
        <dbReference type="PROSITE-ProRule" id="PRU00042"/>
    </source>
</evidence>
<accession>A0A8J4US30</accession>
<keyword evidence="3" id="KW-0479">Metal-binding</keyword>
<reference evidence="14" key="1">
    <citation type="submission" date="2020-07" db="EMBL/GenBank/DDBJ databases">
        <title>Clarias magur genome sequencing, assembly and annotation.</title>
        <authorList>
            <person name="Kushwaha B."/>
            <person name="Kumar R."/>
            <person name="Das P."/>
            <person name="Joshi C.G."/>
            <person name="Kumar D."/>
            <person name="Nagpure N.S."/>
            <person name="Pandey M."/>
            <person name="Agarwal S."/>
            <person name="Srivastava S."/>
            <person name="Singh M."/>
            <person name="Sahoo L."/>
            <person name="Jayasankar P."/>
            <person name="Meher P.K."/>
            <person name="Koringa P.G."/>
            <person name="Iquebal M.A."/>
            <person name="Das S.P."/>
            <person name="Bit A."/>
            <person name="Patnaik S."/>
            <person name="Patel N."/>
            <person name="Shah T.M."/>
            <person name="Hinsu A."/>
            <person name="Jena J.K."/>
        </authorList>
    </citation>
    <scope>NUCLEOTIDE SEQUENCE</scope>
    <source>
        <strain evidence="14">CIFAMagur01</strain>
        <tissue evidence="14">Testis</tissue>
    </source>
</reference>
<dbReference type="SUPFAM" id="SSF57667">
    <property type="entry name" value="beta-beta-alpha zinc fingers"/>
    <property type="match status" value="3"/>
</dbReference>
<evidence type="ECO:0000256" key="10">
    <source>
        <dbReference type="ARBA" id="ARBA00023242"/>
    </source>
</evidence>
<dbReference type="EMBL" id="QNUK01000063">
    <property type="protein sequence ID" value="KAF5904117.1"/>
    <property type="molecule type" value="Genomic_DNA"/>
</dbReference>
<feature type="domain" description="C2H2-type" evidence="13">
    <location>
        <begin position="547"/>
        <end position="574"/>
    </location>
</feature>
<dbReference type="InterPro" id="IPR050527">
    <property type="entry name" value="Snail/Krueppel_Znf"/>
</dbReference>
<evidence type="ECO:0000256" key="7">
    <source>
        <dbReference type="ARBA" id="ARBA00023015"/>
    </source>
</evidence>
<evidence type="ECO:0000313" key="15">
    <source>
        <dbReference type="Proteomes" id="UP000727407"/>
    </source>
</evidence>
<dbReference type="Pfam" id="PF00096">
    <property type="entry name" value="zf-C2H2"/>
    <property type="match status" value="2"/>
</dbReference>
<comment type="subcellular location">
    <subcellularLocation>
        <location evidence="1">Nucleus</location>
    </subcellularLocation>
</comment>
<dbReference type="PROSITE" id="PS00028">
    <property type="entry name" value="ZINC_FINGER_C2H2_1"/>
    <property type="match status" value="3"/>
</dbReference>
<evidence type="ECO:0000256" key="6">
    <source>
        <dbReference type="ARBA" id="ARBA00022833"/>
    </source>
</evidence>
<evidence type="ECO:0000256" key="8">
    <source>
        <dbReference type="ARBA" id="ARBA00023125"/>
    </source>
</evidence>
<feature type="domain" description="C2H2-type" evidence="13">
    <location>
        <begin position="491"/>
        <end position="518"/>
    </location>
</feature>
<feature type="domain" description="C2H2-type" evidence="13">
    <location>
        <begin position="292"/>
        <end position="319"/>
    </location>
</feature>
<name>A0A8J4US30_CLAMG</name>
<evidence type="ECO:0000256" key="2">
    <source>
        <dbReference type="ARBA" id="ARBA00006991"/>
    </source>
</evidence>
<evidence type="ECO:0000256" key="9">
    <source>
        <dbReference type="ARBA" id="ARBA00023163"/>
    </source>
</evidence>
<evidence type="ECO:0000256" key="3">
    <source>
        <dbReference type="ARBA" id="ARBA00022723"/>
    </source>
</evidence>
<evidence type="ECO:0000256" key="12">
    <source>
        <dbReference type="SAM" id="MobiDB-lite"/>
    </source>
</evidence>
<dbReference type="InterPro" id="IPR013087">
    <property type="entry name" value="Znf_C2H2_type"/>
</dbReference>
<dbReference type="FunFam" id="3.30.160.60:FF:002452">
    <property type="entry name" value="zinc finger protein 142 isoform X4"/>
    <property type="match status" value="1"/>
</dbReference>
<dbReference type="Proteomes" id="UP000727407">
    <property type="component" value="Unassembled WGS sequence"/>
</dbReference>
<keyword evidence="5 11" id="KW-0863">Zinc-finger</keyword>
<feature type="compositionally biased region" description="Basic and acidic residues" evidence="12">
    <location>
        <begin position="458"/>
        <end position="476"/>
    </location>
</feature>
<dbReference type="InterPro" id="IPR036236">
    <property type="entry name" value="Znf_C2H2_sf"/>
</dbReference>
<dbReference type="PROSITE" id="PS50157">
    <property type="entry name" value="ZINC_FINGER_C2H2_2"/>
    <property type="match status" value="6"/>
</dbReference>
<evidence type="ECO:0000256" key="5">
    <source>
        <dbReference type="ARBA" id="ARBA00022771"/>
    </source>
</evidence>
<feature type="domain" description="C2H2-type" evidence="13">
    <location>
        <begin position="264"/>
        <end position="291"/>
    </location>
</feature>
<keyword evidence="7" id="KW-0805">Transcription regulation</keyword>
<dbReference type="FunFam" id="3.30.160.60:FF:001156">
    <property type="entry name" value="Zinc finger protein 407"/>
    <property type="match status" value="1"/>
</dbReference>
<keyword evidence="4" id="KW-0677">Repeat</keyword>
<proteinExistence type="inferred from homology"/>
<keyword evidence="15" id="KW-1185">Reference proteome</keyword>
<feature type="region of interest" description="Disordered" evidence="12">
    <location>
        <begin position="452"/>
        <end position="483"/>
    </location>
</feature>
<comment type="caution">
    <text evidence="14">The sequence shown here is derived from an EMBL/GenBank/DDBJ whole genome shotgun (WGS) entry which is preliminary data.</text>
</comment>
<dbReference type="PANTHER" id="PTHR24388:SF104">
    <property type="entry name" value="AT-RICH BINDING PROTEIN-RELATED"/>
    <property type="match status" value="1"/>
</dbReference>
<gene>
    <name evidence="14" type="ORF">DAT39_006210</name>
</gene>
<feature type="non-terminal residue" evidence="14">
    <location>
        <position position="679"/>
    </location>
</feature>
<evidence type="ECO:0000256" key="1">
    <source>
        <dbReference type="ARBA" id="ARBA00004123"/>
    </source>
</evidence>
<dbReference type="GO" id="GO:0008270">
    <property type="term" value="F:zinc ion binding"/>
    <property type="evidence" value="ECO:0007669"/>
    <property type="project" value="UniProtKB-KW"/>
</dbReference>
<evidence type="ECO:0000256" key="4">
    <source>
        <dbReference type="ARBA" id="ARBA00022737"/>
    </source>
</evidence>
<keyword evidence="9" id="KW-0804">Transcription</keyword>
<dbReference type="Gene3D" id="3.30.160.60">
    <property type="entry name" value="Classic Zinc Finger"/>
    <property type="match status" value="4"/>
</dbReference>
<organism evidence="14 15">
    <name type="scientific">Clarias magur</name>
    <name type="common">Asian catfish</name>
    <name type="synonym">Macropteronotus magur</name>
    <dbReference type="NCBI Taxonomy" id="1594786"/>
    <lineage>
        <taxon>Eukaryota</taxon>
        <taxon>Metazoa</taxon>
        <taxon>Chordata</taxon>
        <taxon>Craniata</taxon>
        <taxon>Vertebrata</taxon>
        <taxon>Euteleostomi</taxon>
        <taxon>Actinopterygii</taxon>
        <taxon>Neopterygii</taxon>
        <taxon>Teleostei</taxon>
        <taxon>Ostariophysi</taxon>
        <taxon>Siluriformes</taxon>
        <taxon>Clariidae</taxon>
        <taxon>Clarias</taxon>
    </lineage>
</organism>
<dbReference type="GO" id="GO:0005634">
    <property type="term" value="C:nucleus"/>
    <property type="evidence" value="ECO:0007669"/>
    <property type="project" value="UniProtKB-SubCell"/>
</dbReference>
<keyword evidence="6" id="KW-0862">Zinc</keyword>
<evidence type="ECO:0000259" key="13">
    <source>
        <dbReference type="PROSITE" id="PS50157"/>
    </source>
</evidence>
<evidence type="ECO:0000313" key="14">
    <source>
        <dbReference type="EMBL" id="KAF5904117.1"/>
    </source>
</evidence>
<keyword evidence="8" id="KW-0238">DNA-binding</keyword>
<protein>
    <submittedName>
        <fullName evidence="14">Oocyte zinc finger protein XlCOF6-like isoform X1</fullName>
    </submittedName>
</protein>
<dbReference type="GO" id="GO:0000978">
    <property type="term" value="F:RNA polymerase II cis-regulatory region sequence-specific DNA binding"/>
    <property type="evidence" value="ECO:0007669"/>
    <property type="project" value="TreeGrafter"/>
</dbReference>
<sequence length="679" mass="77364">MAGIKDAYQLIDPVTLRLGEESVTSHLYCSAAKGIEAHLSTLVEAFLVEVFRCRVCQFTSSLKARICNHITESHSSTSSSPCHHLSCLEKEDDESLTELDQNASSYDLHSGSKNAEDHMDMERMFLLPMYGMLQNISSPPCDISLSANSDSNLHVAQTCEVSTLFDEDRHSEEHNVFQLEDSSHRLQSPLPDEITCAEDEEMAQSAHLMTLGLCRISSVKCPSQPTALSLPQAGQEISETSLEDKQPLLTTSEIQKQTEEELGLSCVFCQAVLANNSLLEVHLKCHDGEQGFKCPRCGRASADWADMECHWRSHARRRRSKHHKCSFCPRTFRRADLCEAHQKRHNRARTKPASLTQCSMCFEWCRPGQEWEMHQHCHFQRGFKCLYCDFTEKAWKKMYKHILNQHTQVDGHAHRNISYNVSSLKIDAQLSNSYSTCLGDVQVDSWRQATGMSGKQDVVGKKKSTEDKRDRGKATEQDSGVGIKSPKQKDFCCMLCDKKFSTKLTMRRHMDIHQGDKPFKCPRCHYSTRLKASLIQHMRVHTGEKPYKCPQCSYASIDRSSLRRHSRTHTQEKPYRCQYCPYSCVHLMQSTMTQSQLDELEKLLSSIICMFNKYSQDEALLAFVEEPLPEQAINAAYDSDQHFSPVSEADVWSSNGFCLANTETILYDAFLLKEREKSK</sequence>
<dbReference type="SMART" id="SM00355">
    <property type="entry name" value="ZnF_C2H2"/>
    <property type="match status" value="8"/>
</dbReference>
<dbReference type="OrthoDB" id="6077919at2759"/>
<dbReference type="GO" id="GO:0000981">
    <property type="term" value="F:DNA-binding transcription factor activity, RNA polymerase II-specific"/>
    <property type="evidence" value="ECO:0007669"/>
    <property type="project" value="TreeGrafter"/>
</dbReference>
<feature type="domain" description="C2H2-type" evidence="13">
    <location>
        <begin position="323"/>
        <end position="350"/>
    </location>
</feature>